<dbReference type="EMBL" id="KI632139">
    <property type="protein sequence ID" value="EYU24117.1"/>
    <property type="molecule type" value="Genomic_DNA"/>
</dbReference>
<gene>
    <name evidence="1" type="ORF">MIMGU_mgv1a014120mg</name>
</gene>
<evidence type="ECO:0000313" key="2">
    <source>
        <dbReference type="Proteomes" id="UP000030748"/>
    </source>
</evidence>
<dbReference type="AlphaFoldDB" id="A0A022Q624"/>
<protein>
    <submittedName>
        <fullName evidence="1">Uncharacterized protein</fullName>
    </submittedName>
</protein>
<dbReference type="Proteomes" id="UP000030748">
    <property type="component" value="Unassembled WGS sequence"/>
</dbReference>
<reference evidence="1 2" key="1">
    <citation type="journal article" date="2013" name="Proc. Natl. Acad. Sci. U.S.A.">
        <title>Fine-scale variation in meiotic recombination in Mimulus inferred from population shotgun sequencing.</title>
        <authorList>
            <person name="Hellsten U."/>
            <person name="Wright K.M."/>
            <person name="Jenkins J."/>
            <person name="Shu S."/>
            <person name="Yuan Y."/>
            <person name="Wessler S.R."/>
            <person name="Schmutz J."/>
            <person name="Willis J.H."/>
            <person name="Rokhsar D.S."/>
        </authorList>
    </citation>
    <scope>NUCLEOTIDE SEQUENCE [LARGE SCALE GENOMIC DNA]</scope>
    <source>
        <strain evidence="2">cv. DUN x IM62</strain>
    </source>
</reference>
<name>A0A022Q624_ERYGU</name>
<keyword evidence="2" id="KW-1185">Reference proteome</keyword>
<proteinExistence type="predicted"/>
<evidence type="ECO:0000313" key="1">
    <source>
        <dbReference type="EMBL" id="EYU24117.1"/>
    </source>
</evidence>
<organism evidence="1 2">
    <name type="scientific">Erythranthe guttata</name>
    <name type="common">Yellow monkey flower</name>
    <name type="synonym">Mimulus guttatus</name>
    <dbReference type="NCBI Taxonomy" id="4155"/>
    <lineage>
        <taxon>Eukaryota</taxon>
        <taxon>Viridiplantae</taxon>
        <taxon>Streptophyta</taxon>
        <taxon>Embryophyta</taxon>
        <taxon>Tracheophyta</taxon>
        <taxon>Spermatophyta</taxon>
        <taxon>Magnoliopsida</taxon>
        <taxon>eudicotyledons</taxon>
        <taxon>Gunneridae</taxon>
        <taxon>Pentapetalae</taxon>
        <taxon>asterids</taxon>
        <taxon>lamiids</taxon>
        <taxon>Lamiales</taxon>
        <taxon>Phrymaceae</taxon>
        <taxon>Erythranthe</taxon>
    </lineage>
</organism>
<sequence>MVKTVRVTQDNQSPDNLSHKLDRRVTILTNPQVLENPNRPPIRHFHNPIRNRQFLAMVPKHILLLLFLHIMQNQLRGRYITFPSHPQIHLLQKRIYSLTLYPGTLLTPLSLIFNLNLLASDHLPDDAYKFERSTYIPEFHGSNAKIISAAFSPKAVFPWILLAPRRAPHVAASGSKGIFVIRVCASFRRPALPRRSIMHV</sequence>
<accession>A0A022Q624</accession>